<accession>A0A2P2MXG1</accession>
<reference evidence="2" key="1">
    <citation type="submission" date="2018-02" db="EMBL/GenBank/DDBJ databases">
        <title>Rhizophora mucronata_Transcriptome.</title>
        <authorList>
            <person name="Meera S.P."/>
            <person name="Sreeshan A."/>
            <person name="Augustine A."/>
        </authorList>
    </citation>
    <scope>NUCLEOTIDE SEQUENCE</scope>
    <source>
        <tissue evidence="2">Leaf</tissue>
    </source>
</reference>
<evidence type="ECO:0000313" key="2">
    <source>
        <dbReference type="EMBL" id="MBX34914.1"/>
    </source>
</evidence>
<dbReference type="EMBL" id="GGEC01054430">
    <property type="protein sequence ID" value="MBX34914.1"/>
    <property type="molecule type" value="Transcribed_RNA"/>
</dbReference>
<organism evidence="2">
    <name type="scientific">Rhizophora mucronata</name>
    <name type="common">Asiatic mangrove</name>
    <dbReference type="NCBI Taxonomy" id="61149"/>
    <lineage>
        <taxon>Eukaryota</taxon>
        <taxon>Viridiplantae</taxon>
        <taxon>Streptophyta</taxon>
        <taxon>Embryophyta</taxon>
        <taxon>Tracheophyta</taxon>
        <taxon>Spermatophyta</taxon>
        <taxon>Magnoliopsida</taxon>
        <taxon>eudicotyledons</taxon>
        <taxon>Gunneridae</taxon>
        <taxon>Pentapetalae</taxon>
        <taxon>rosids</taxon>
        <taxon>fabids</taxon>
        <taxon>Malpighiales</taxon>
        <taxon>Rhizophoraceae</taxon>
        <taxon>Rhizophora</taxon>
    </lineage>
</organism>
<evidence type="ECO:0000256" key="1">
    <source>
        <dbReference type="SAM" id="Phobius"/>
    </source>
</evidence>
<keyword evidence="1" id="KW-0472">Membrane</keyword>
<name>A0A2P2MXG1_RHIMU</name>
<dbReference type="AlphaFoldDB" id="A0A2P2MXG1"/>
<proteinExistence type="predicted"/>
<sequence>MILKVKIVHFTFLKNVYHEDLYWLIGIVLILLLFLFYDKKVKDLWAFSMMPSLQFVYPVSFILHLSFLY</sequence>
<protein>
    <submittedName>
        <fullName evidence="2">Uncharacterized protein</fullName>
    </submittedName>
</protein>
<keyword evidence="1" id="KW-0812">Transmembrane</keyword>
<feature type="transmembrane region" description="Helical" evidence="1">
    <location>
        <begin position="44"/>
        <end position="67"/>
    </location>
</feature>
<feature type="transmembrane region" description="Helical" evidence="1">
    <location>
        <begin position="20"/>
        <end position="37"/>
    </location>
</feature>
<keyword evidence="1" id="KW-1133">Transmembrane helix</keyword>